<organism evidence="1 2">
    <name type="scientific">Echinicola strongylocentroti</name>
    <dbReference type="NCBI Taxonomy" id="1795355"/>
    <lineage>
        <taxon>Bacteria</taxon>
        <taxon>Pseudomonadati</taxon>
        <taxon>Bacteroidota</taxon>
        <taxon>Cytophagia</taxon>
        <taxon>Cytophagales</taxon>
        <taxon>Cyclobacteriaceae</taxon>
        <taxon>Echinicola</taxon>
    </lineage>
</organism>
<proteinExistence type="predicted"/>
<dbReference type="EMBL" id="CP030041">
    <property type="protein sequence ID" value="AWW32814.1"/>
    <property type="molecule type" value="Genomic_DNA"/>
</dbReference>
<accession>A0A2Z4IPU2</accession>
<keyword evidence="2" id="KW-1185">Reference proteome</keyword>
<evidence type="ECO:0000313" key="2">
    <source>
        <dbReference type="Proteomes" id="UP000248688"/>
    </source>
</evidence>
<protein>
    <submittedName>
        <fullName evidence="1">Uncharacterized protein</fullName>
    </submittedName>
</protein>
<dbReference type="AlphaFoldDB" id="A0A2Z4IPU2"/>
<reference evidence="1 2" key="1">
    <citation type="submission" date="2018-06" db="EMBL/GenBank/DDBJ databases">
        <title>Echinicola strongylocentroti sp. nov., isolated from a sea urchin Strongylocentrotus intermedius.</title>
        <authorList>
            <person name="Bae S.S."/>
        </authorList>
    </citation>
    <scope>NUCLEOTIDE SEQUENCE [LARGE SCALE GENOMIC DNA]</scope>
    <source>
        <strain evidence="1 2">MEBiC08714</strain>
    </source>
</reference>
<dbReference type="KEGG" id="est:DN752_23205"/>
<gene>
    <name evidence="1" type="ORF">DN752_23205</name>
</gene>
<name>A0A2Z4IPU2_9BACT</name>
<dbReference type="Proteomes" id="UP000248688">
    <property type="component" value="Chromosome"/>
</dbReference>
<sequence length="62" mass="7117">MVVYFPEKFREAVLYLRYKVIQLEREFIYQALMPSSTSQATFLAGIANKSVCRDAPLGAKAW</sequence>
<evidence type="ECO:0000313" key="1">
    <source>
        <dbReference type="EMBL" id="AWW32814.1"/>
    </source>
</evidence>